<evidence type="ECO:0000313" key="1">
    <source>
        <dbReference type="EMBL" id="EMT71766.1"/>
    </source>
</evidence>
<gene>
    <name evidence="1" type="ORF">FOC4_g10000081</name>
</gene>
<proteinExistence type="predicted"/>
<sequence>EIKHLIRYFITYISKTKFFPAFYTAYLATITESNILRGFKGARLTPLNLENIILKIDI</sequence>
<dbReference type="AlphaFoldDB" id="N1S2C6"/>
<dbReference type="EMBL" id="KB726288">
    <property type="protein sequence ID" value="EMT71766.1"/>
    <property type="molecule type" value="Genomic_DNA"/>
</dbReference>
<dbReference type="HOGENOM" id="CLU_013929_15_5_1"/>
<dbReference type="OrthoDB" id="5041117at2759"/>
<reference evidence="2" key="1">
    <citation type="submission" date="2012-09" db="EMBL/GenBank/DDBJ databases">
        <title>Genome sequencing and comparative transcriptomics of race 1 and race 4 of banana pathogen: Fusarium oxysporum f. sp. cubense.</title>
        <authorList>
            <person name="Fang X."/>
            <person name="Huang J."/>
        </authorList>
    </citation>
    <scope>NUCLEOTIDE SEQUENCE [LARGE SCALE GENOMIC DNA]</scope>
    <source>
        <strain evidence="2">race 4</strain>
    </source>
</reference>
<organism evidence="1 2">
    <name type="scientific">Fusarium oxysporum f. sp. cubense (strain race 4)</name>
    <name type="common">Panama disease fungus</name>
    <dbReference type="NCBI Taxonomy" id="2502994"/>
    <lineage>
        <taxon>Eukaryota</taxon>
        <taxon>Fungi</taxon>
        <taxon>Dikarya</taxon>
        <taxon>Ascomycota</taxon>
        <taxon>Pezizomycotina</taxon>
        <taxon>Sordariomycetes</taxon>
        <taxon>Hypocreomycetidae</taxon>
        <taxon>Hypocreales</taxon>
        <taxon>Nectriaceae</taxon>
        <taxon>Fusarium</taxon>
        <taxon>Fusarium oxysporum species complex</taxon>
    </lineage>
</organism>
<dbReference type="Proteomes" id="UP000016929">
    <property type="component" value="Unassembled WGS sequence"/>
</dbReference>
<name>N1S2C6_FUSC4</name>
<accession>N1S2C6</accession>
<evidence type="ECO:0000313" key="2">
    <source>
        <dbReference type="Proteomes" id="UP000016929"/>
    </source>
</evidence>
<reference evidence="2" key="2">
    <citation type="journal article" date="2014" name="PLoS ONE">
        <title>Genome and Transcriptome Analysis of the Fungal Pathogen Fusarium oxysporum f. sp. cubense Causing Banana Vascular Wilt Disease.</title>
        <authorList>
            <person name="Guo L."/>
            <person name="Han L."/>
            <person name="Yang L."/>
            <person name="Zeng H."/>
            <person name="Fan D."/>
            <person name="Zhu Y."/>
            <person name="Feng Y."/>
            <person name="Wang G."/>
            <person name="Peng C."/>
            <person name="Jiang X."/>
            <person name="Zhou D."/>
            <person name="Ni P."/>
            <person name="Liang C."/>
            <person name="Liu L."/>
            <person name="Wang J."/>
            <person name="Mao C."/>
            <person name="Fang X."/>
            <person name="Peng M."/>
            <person name="Huang J."/>
        </authorList>
    </citation>
    <scope>NUCLEOTIDE SEQUENCE [LARGE SCALE GENOMIC DNA]</scope>
    <source>
        <strain evidence="2">race 4</strain>
    </source>
</reference>
<protein>
    <submittedName>
        <fullName evidence="1">Uncharacterized protein</fullName>
    </submittedName>
</protein>
<feature type="non-terminal residue" evidence="1">
    <location>
        <position position="1"/>
    </location>
</feature>
<keyword evidence="2" id="KW-1185">Reference proteome</keyword>